<dbReference type="Gene3D" id="3.30.590.20">
    <property type="match status" value="1"/>
</dbReference>
<dbReference type="RefSeq" id="WP_159664613.1">
    <property type="nucleotide sequence ID" value="NZ_WUUS01000003.1"/>
</dbReference>
<dbReference type="AlphaFoldDB" id="A0A6B0STN0"/>
<keyword evidence="2" id="KW-1185">Reference proteome</keyword>
<dbReference type="Pfam" id="PF04107">
    <property type="entry name" value="GCS2"/>
    <property type="match status" value="1"/>
</dbReference>
<dbReference type="GO" id="GO:0016879">
    <property type="term" value="F:ligase activity, forming carbon-nitrogen bonds"/>
    <property type="evidence" value="ECO:0007669"/>
    <property type="project" value="TreeGrafter"/>
</dbReference>
<dbReference type="PANTHER" id="PTHR36510">
    <property type="entry name" value="GLUTAMATE--CYSTEINE LIGASE 2-RELATED"/>
    <property type="match status" value="1"/>
</dbReference>
<evidence type="ECO:0000313" key="1">
    <source>
        <dbReference type="EMBL" id="MXR40956.1"/>
    </source>
</evidence>
<dbReference type="InterPro" id="IPR014746">
    <property type="entry name" value="Gln_synth/guanido_kin_cat_dom"/>
</dbReference>
<dbReference type="InterPro" id="IPR006336">
    <property type="entry name" value="GCS2"/>
</dbReference>
<dbReference type="Proteomes" id="UP000437065">
    <property type="component" value="Unassembled WGS sequence"/>
</dbReference>
<name>A0A6B0STN0_9EURY</name>
<sequence>MTDADGDLVDRVRGVLETDPEDFRQRAEADAETVKAELRDGTFDNHQSIIGLEYEFYAVSEGRWREGGDAGASAEGVAADVNAPHLSRVPRRLLELIGFEKELGLHNAEMTTSPQPLNAAGVRAQASEVRARLEAAEETTGAEGMRLVSDAMWTVPPVGESAREYLTDSVEDDGVRVATNMSDAVRYHAMANGPGSGSFSVDAPHVELTADTVMPESLITSIQPHYQVARAEDIPRNHTLALRIAGPLLALGVNAPFFPPDLYAADATAADVLADGWHENRVAVFESVLNEEGAEKVAFPEDLDTVEEAVDRVAADPTIVPMPVAEGNRFDDAFATLRRKHGTYWRWVRPVFDGATRSAANARIEFRPIPAQPTVADSVAFLAAFAGLLESLPRRRHPVYDLDWQVARDNFYAAVRDGTDADLSWITTDGVETTESDAIFDDLLSHAEAGLEDVGLSESEAESYLAPLRWRAETGVTPAGWKRRRVRARLEDGADLADAIPAMQRTYVERQRETLVDGTLADWTDGSLTD</sequence>
<evidence type="ECO:0008006" key="3">
    <source>
        <dbReference type="Google" id="ProtNLM"/>
    </source>
</evidence>
<organism evidence="1 2">
    <name type="scientific">Halobaculum saliterrae</name>
    <dbReference type="NCBI Taxonomy" id="2073113"/>
    <lineage>
        <taxon>Archaea</taxon>
        <taxon>Methanobacteriati</taxon>
        <taxon>Methanobacteriota</taxon>
        <taxon>Stenosarchaea group</taxon>
        <taxon>Halobacteria</taxon>
        <taxon>Halobacteriales</taxon>
        <taxon>Haloferacaceae</taxon>
        <taxon>Halobaculum</taxon>
    </lineage>
</organism>
<proteinExistence type="predicted"/>
<dbReference type="SUPFAM" id="SSF55931">
    <property type="entry name" value="Glutamine synthetase/guanido kinase"/>
    <property type="match status" value="1"/>
</dbReference>
<dbReference type="InterPro" id="IPR050141">
    <property type="entry name" value="GCL_type2/YbdK_subfam"/>
</dbReference>
<gene>
    <name evidence="1" type="ORF">GRX01_06325</name>
</gene>
<accession>A0A6B0STN0</accession>
<comment type="caution">
    <text evidence="1">The sequence shown here is derived from an EMBL/GenBank/DDBJ whole genome shotgun (WGS) entry which is preliminary data.</text>
</comment>
<dbReference type="EMBL" id="WUUS01000003">
    <property type="protein sequence ID" value="MXR40956.1"/>
    <property type="molecule type" value="Genomic_DNA"/>
</dbReference>
<reference evidence="1 2" key="1">
    <citation type="submission" date="2019-12" db="EMBL/GenBank/DDBJ databases">
        <title>Isolation and characterization of three novel carbon monoxide-oxidizing members of Halobacteria from salione crusts and soils.</title>
        <authorList>
            <person name="Myers M.R."/>
            <person name="King G.M."/>
        </authorList>
    </citation>
    <scope>NUCLEOTIDE SEQUENCE [LARGE SCALE GENOMIC DNA]</scope>
    <source>
        <strain evidence="1 2">WSA2</strain>
    </source>
</reference>
<dbReference type="OrthoDB" id="194541at2157"/>
<protein>
    <recommendedName>
        <fullName evidence="3">Gamma-glutamyl:cysteine ligase YbdK, ATP-grasp superfamily</fullName>
    </recommendedName>
</protein>
<dbReference type="PANTHER" id="PTHR36510:SF3">
    <property type="entry name" value="CONSERVED PROTEIN"/>
    <property type="match status" value="1"/>
</dbReference>
<evidence type="ECO:0000313" key="2">
    <source>
        <dbReference type="Proteomes" id="UP000437065"/>
    </source>
</evidence>